<reference evidence="2 3" key="1">
    <citation type="journal article" date="2016" name="Nat. Commun.">
        <title>Thousands of microbial genomes shed light on interconnected biogeochemical processes in an aquifer system.</title>
        <authorList>
            <person name="Anantharaman K."/>
            <person name="Brown C.T."/>
            <person name="Hug L.A."/>
            <person name="Sharon I."/>
            <person name="Castelle C.J."/>
            <person name="Probst A.J."/>
            <person name="Thomas B.C."/>
            <person name="Singh A."/>
            <person name="Wilkins M.J."/>
            <person name="Karaoz U."/>
            <person name="Brodie E.L."/>
            <person name="Williams K.H."/>
            <person name="Hubbard S.S."/>
            <person name="Banfield J.F."/>
        </authorList>
    </citation>
    <scope>NUCLEOTIDE SEQUENCE [LARGE SCALE GENOMIC DNA]</scope>
</reference>
<accession>A0A1G2SZ94</accession>
<dbReference type="Gene3D" id="3.30.70.2650">
    <property type="match status" value="1"/>
</dbReference>
<proteinExistence type="predicted"/>
<name>A0A1G2SZ94_9BACT</name>
<evidence type="ECO:0000313" key="3">
    <source>
        <dbReference type="Proteomes" id="UP000178107"/>
    </source>
</evidence>
<protein>
    <recommendedName>
        <fullName evidence="1">Transcriptional repressor PaaX-like central Cas2-like domain-containing protein</fullName>
    </recommendedName>
</protein>
<dbReference type="GO" id="GO:0006351">
    <property type="term" value="P:DNA-templated transcription"/>
    <property type="evidence" value="ECO:0007669"/>
    <property type="project" value="TreeGrafter"/>
</dbReference>
<feature type="domain" description="Transcriptional repressor PaaX-like central Cas2-like" evidence="1">
    <location>
        <begin position="103"/>
        <end position="176"/>
    </location>
</feature>
<dbReference type="Pfam" id="PF20803">
    <property type="entry name" value="PaaX_M"/>
    <property type="match status" value="1"/>
</dbReference>
<dbReference type="AlphaFoldDB" id="A0A1G2SZ94"/>
<dbReference type="InterPro" id="IPR048846">
    <property type="entry name" value="PaaX-like_central"/>
</dbReference>
<gene>
    <name evidence="2" type="ORF">A2838_01900</name>
</gene>
<evidence type="ECO:0000259" key="1">
    <source>
        <dbReference type="Pfam" id="PF20803"/>
    </source>
</evidence>
<dbReference type="PANTHER" id="PTHR30319">
    <property type="entry name" value="PHENYLACETIC ACID REGULATOR-RELATED TRANSCRIPTIONAL REPRESSOR"/>
    <property type="match status" value="1"/>
</dbReference>
<dbReference type="Proteomes" id="UP000178107">
    <property type="component" value="Unassembled WGS sequence"/>
</dbReference>
<dbReference type="SUPFAM" id="SSF143430">
    <property type="entry name" value="TTP0101/SSO1404-like"/>
    <property type="match status" value="1"/>
</dbReference>
<dbReference type="PANTHER" id="PTHR30319:SF1">
    <property type="entry name" value="TRANSCRIPTIONAL REPRESSOR PAAX"/>
    <property type="match status" value="1"/>
</dbReference>
<organism evidence="2 3">
    <name type="scientific">Candidatus Zambryskibacteria bacterium RIFCSPHIGHO2_01_FULL_46_25</name>
    <dbReference type="NCBI Taxonomy" id="1802738"/>
    <lineage>
        <taxon>Bacteria</taxon>
        <taxon>Candidatus Zambryskiibacteriota</taxon>
    </lineage>
</organism>
<sequence length="189" mass="22313">MGKLEEENKKIIRRTEIQEAILLTVASGGRLGASLLVPRVLNILLDLDLPSSPRKNEVIRSTASRLRSKGLIKFEHGHYELAKDGKEILERWRREDFKLKKPKKWDKKWRVIIFDIPERKKAIRDEVREIFKQAGFYHLQDSVWVYPYDCEDVIGLLKTDYGIGRDLLYIIADQIENDKYLRMEFDLIN</sequence>
<dbReference type="EMBL" id="MHVH01000005">
    <property type="protein sequence ID" value="OHA90333.1"/>
    <property type="molecule type" value="Genomic_DNA"/>
</dbReference>
<comment type="caution">
    <text evidence="2">The sequence shown here is derived from an EMBL/GenBank/DDBJ whole genome shotgun (WGS) entry which is preliminary data.</text>
</comment>
<evidence type="ECO:0000313" key="2">
    <source>
        <dbReference type="EMBL" id="OHA90333.1"/>
    </source>
</evidence>